<dbReference type="EMBL" id="JDVG02000721">
    <property type="protein sequence ID" value="KFB70317.1"/>
    <property type="molecule type" value="Genomic_DNA"/>
</dbReference>
<protein>
    <recommendedName>
        <fullName evidence="3">Tetratricopeptide repeat protein</fullName>
    </recommendedName>
</protein>
<dbReference type="Gene3D" id="1.25.40.10">
    <property type="entry name" value="Tetratricopeptide repeat domain"/>
    <property type="match status" value="1"/>
</dbReference>
<accession>A0A084Y6H3</accession>
<dbReference type="PANTHER" id="PTHR10098">
    <property type="entry name" value="RAPSYN-RELATED"/>
    <property type="match status" value="1"/>
</dbReference>
<dbReference type="InterPro" id="IPR011990">
    <property type="entry name" value="TPR-like_helical_dom_sf"/>
</dbReference>
<dbReference type="AlphaFoldDB" id="A0A084Y6H3"/>
<dbReference type="PANTHER" id="PTHR10098:SF108">
    <property type="entry name" value="TETRATRICOPEPTIDE REPEAT PROTEIN 28"/>
    <property type="match status" value="1"/>
</dbReference>
<evidence type="ECO:0000313" key="1">
    <source>
        <dbReference type="EMBL" id="KFB70317.1"/>
    </source>
</evidence>
<evidence type="ECO:0000313" key="2">
    <source>
        <dbReference type="Proteomes" id="UP000020077"/>
    </source>
</evidence>
<evidence type="ECO:0008006" key="3">
    <source>
        <dbReference type="Google" id="ProtNLM"/>
    </source>
</evidence>
<dbReference type="SUPFAM" id="SSF48452">
    <property type="entry name" value="TPR-like"/>
    <property type="match status" value="1"/>
</dbReference>
<name>A0A084Y6H3_9PROT</name>
<proteinExistence type="predicted"/>
<sequence length="565" mass="63431">MAAADFEIERLRLQAAGSLPAHCFDDFQRLSRTLLHGPAFQWLLVDAPHELLRKQVMAALDGVLHAAGLQINRLPLGRRIADVATLEKRLLKNAGKAAVVHVIGSQGWFDAARWDAFNVRRERIAAEVRARLVFWLDAEAIALASHGAPDLWAWRGGVYAFTPLRSTGLLRTDTVGGDAPFVPHRDGPDVRSMSERRRRIADIRAWLDSHGSAADDLIVAPLEELGRLLHAVGDYDAALAHWRERELPLHRLRGDDRRVAVTQGKIADVLQVRGQLDEVLRIRREEQLPVYERLGDARSVALTQGGIADVLEARGQSDEALRIRREEELPVYERLGDERERAVTQAKIADVLEARGQLDEALRIHREELVPVFERLGDVRARAVTQGRIADVLEARGELNEVLRIRREEQLPVFERLGDVRERALTQARIADVLEARGQLGEALRIRREELLPVFESLGDVRSMALTHGGIADVLEAWGQWDEALRIRQEEELPVYERLGDVRARAVVRWKIALQLLGRAESASLAEARQLLEAAYADLSRMGLPEAQVLAEQMRERGLTVVPST</sequence>
<reference evidence="1 2" key="1">
    <citation type="submission" date="2014-02" db="EMBL/GenBank/DDBJ databases">
        <title>Expanding our view of genomic diversity in Candidatus Accumulibacter clades.</title>
        <authorList>
            <person name="Skennerton C.T."/>
            <person name="Barr J.J."/>
            <person name="Slater F.R."/>
            <person name="Bond P.L."/>
            <person name="Tyson G.W."/>
        </authorList>
    </citation>
    <scope>NUCLEOTIDE SEQUENCE [LARGE SCALE GENOMIC DNA]</scope>
    <source>
        <strain evidence="2">BA-91</strain>
    </source>
</reference>
<organism evidence="1 2">
    <name type="scientific">Candidatus Accumulibacter phosphatis</name>
    <dbReference type="NCBI Taxonomy" id="327160"/>
    <lineage>
        <taxon>Bacteria</taxon>
        <taxon>Pseudomonadati</taxon>
        <taxon>Pseudomonadota</taxon>
        <taxon>Betaproteobacteria</taxon>
        <taxon>Candidatus Accumulibacter</taxon>
    </lineage>
</organism>
<gene>
    <name evidence="1" type="ORF">AW09_004593</name>
</gene>
<comment type="caution">
    <text evidence="1">The sequence shown here is derived from an EMBL/GenBank/DDBJ whole genome shotgun (WGS) entry which is preliminary data.</text>
</comment>
<dbReference type="Proteomes" id="UP000020077">
    <property type="component" value="Unassembled WGS sequence"/>
</dbReference>